<feature type="compositionally biased region" description="Polar residues" evidence="8">
    <location>
        <begin position="861"/>
        <end position="875"/>
    </location>
</feature>
<dbReference type="GO" id="GO:0070842">
    <property type="term" value="P:aggresome assembly"/>
    <property type="evidence" value="ECO:0007669"/>
    <property type="project" value="TreeGrafter"/>
</dbReference>
<dbReference type="GO" id="GO:0051865">
    <property type="term" value="P:protein autoubiquitination"/>
    <property type="evidence" value="ECO:0007669"/>
    <property type="project" value="TreeGrafter"/>
</dbReference>
<dbReference type="CDD" id="cd03773">
    <property type="entry name" value="MATH_TRIM37"/>
    <property type="match status" value="1"/>
</dbReference>
<reference evidence="12" key="1">
    <citation type="submission" date="2020-06" db="EMBL/GenBank/DDBJ databases">
        <title>Draft genome of Bugula neritina, a colonial animal packing powerful symbionts and potential medicines.</title>
        <authorList>
            <person name="Rayko M."/>
        </authorList>
    </citation>
    <scope>NUCLEOTIDE SEQUENCE [LARGE SCALE GENOMIC DNA]</scope>
    <source>
        <strain evidence="12">Kwan_BN1</strain>
    </source>
</reference>
<dbReference type="GO" id="GO:0006513">
    <property type="term" value="P:protein monoubiquitination"/>
    <property type="evidence" value="ECO:0007669"/>
    <property type="project" value="TreeGrafter"/>
</dbReference>
<evidence type="ECO:0000256" key="3">
    <source>
        <dbReference type="ARBA" id="ARBA00022723"/>
    </source>
</evidence>
<feature type="compositionally biased region" description="Basic residues" evidence="8">
    <location>
        <begin position="778"/>
        <end position="805"/>
    </location>
</feature>
<dbReference type="PROSITE" id="PS50119">
    <property type="entry name" value="ZF_BBOX"/>
    <property type="match status" value="1"/>
</dbReference>
<evidence type="ECO:0000313" key="13">
    <source>
        <dbReference type="Proteomes" id="UP000593567"/>
    </source>
</evidence>
<dbReference type="GO" id="GO:0031625">
    <property type="term" value="F:ubiquitin protein ligase binding"/>
    <property type="evidence" value="ECO:0007669"/>
    <property type="project" value="TreeGrafter"/>
</dbReference>
<keyword evidence="5" id="KW-0862">Zinc</keyword>
<gene>
    <name evidence="12" type="ORF">EB796_016246</name>
</gene>
<evidence type="ECO:0000259" key="9">
    <source>
        <dbReference type="PROSITE" id="PS50089"/>
    </source>
</evidence>
<dbReference type="OrthoDB" id="192247at2759"/>
<dbReference type="SMART" id="SM00336">
    <property type="entry name" value="BBOX"/>
    <property type="match status" value="1"/>
</dbReference>
<dbReference type="AlphaFoldDB" id="A0A7J7JGI9"/>
<evidence type="ECO:0000259" key="10">
    <source>
        <dbReference type="PROSITE" id="PS50119"/>
    </source>
</evidence>
<feature type="domain" description="MATH" evidence="11">
    <location>
        <begin position="285"/>
        <end position="412"/>
    </location>
</feature>
<evidence type="ECO:0000256" key="8">
    <source>
        <dbReference type="SAM" id="MobiDB-lite"/>
    </source>
</evidence>
<feature type="compositionally biased region" description="Polar residues" evidence="8">
    <location>
        <begin position="653"/>
        <end position="688"/>
    </location>
</feature>
<keyword evidence="13" id="KW-1185">Reference proteome</keyword>
<comment type="subcellular location">
    <subcellularLocation>
        <location evidence="1">Cytoplasm</location>
    </subcellularLocation>
</comment>
<keyword evidence="4 6" id="KW-0863">Zinc-finger</keyword>
<dbReference type="SUPFAM" id="SSF57850">
    <property type="entry name" value="RING/U-box"/>
    <property type="match status" value="1"/>
</dbReference>
<dbReference type="GO" id="GO:0061630">
    <property type="term" value="F:ubiquitin protein ligase activity"/>
    <property type="evidence" value="ECO:0007669"/>
    <property type="project" value="TreeGrafter"/>
</dbReference>
<dbReference type="Pfam" id="PF00643">
    <property type="entry name" value="zf-B_box"/>
    <property type="match status" value="1"/>
</dbReference>
<dbReference type="EMBL" id="VXIV02002459">
    <property type="protein sequence ID" value="KAF6025439.1"/>
    <property type="molecule type" value="Genomic_DNA"/>
</dbReference>
<dbReference type="GO" id="GO:0016235">
    <property type="term" value="C:aggresome"/>
    <property type="evidence" value="ECO:0007669"/>
    <property type="project" value="TreeGrafter"/>
</dbReference>
<dbReference type="InterPro" id="IPR000315">
    <property type="entry name" value="Znf_B-box"/>
</dbReference>
<dbReference type="SUPFAM" id="SSF49599">
    <property type="entry name" value="TRAF domain-like"/>
    <property type="match status" value="1"/>
</dbReference>
<evidence type="ECO:0000256" key="2">
    <source>
        <dbReference type="ARBA" id="ARBA00022490"/>
    </source>
</evidence>
<dbReference type="Gene3D" id="3.30.40.10">
    <property type="entry name" value="Zinc/RING finger domain, C3HC4 (zinc finger)"/>
    <property type="match status" value="1"/>
</dbReference>
<feature type="region of interest" description="Disordered" evidence="8">
    <location>
        <begin position="837"/>
        <end position="875"/>
    </location>
</feature>
<feature type="region of interest" description="Disordered" evidence="8">
    <location>
        <begin position="651"/>
        <end position="692"/>
    </location>
</feature>
<dbReference type="InterPro" id="IPR053003">
    <property type="entry name" value="TRIM_RBCC_E3_ubiq-ligases"/>
</dbReference>
<dbReference type="Proteomes" id="UP000593567">
    <property type="component" value="Unassembled WGS sequence"/>
</dbReference>
<dbReference type="SMART" id="SM00061">
    <property type="entry name" value="MATH"/>
    <property type="match status" value="1"/>
</dbReference>
<feature type="compositionally biased region" description="Low complexity" evidence="8">
    <location>
        <begin position="908"/>
        <end position="923"/>
    </location>
</feature>
<dbReference type="InterPro" id="IPR002083">
    <property type="entry name" value="MATH/TRAF_dom"/>
</dbReference>
<dbReference type="InterPro" id="IPR037299">
    <property type="entry name" value="TRIM37_MATH"/>
</dbReference>
<dbReference type="PROSITE" id="PS50089">
    <property type="entry name" value="ZF_RING_2"/>
    <property type="match status" value="1"/>
</dbReference>
<dbReference type="Gene3D" id="3.30.160.60">
    <property type="entry name" value="Classic Zinc Finger"/>
    <property type="match status" value="1"/>
</dbReference>
<name>A0A7J7JGI9_BUGNE</name>
<sequence>MAAGGSRSDGRTMESLVEVFRCFICMENLKDARLCPHCSKLCCFPCIRRWLTEQRSQCPHCRASLHLHELVNCRWAEEVTQQLDTLQLAAPSTSKRVGLENDMCPTHEDKLTVYCTTCSKSICHQCALWAGKHNGHSFKPLDTIYSEQCQLIKAETLKVQRRHVELISFMQDVEKNVENVKVAKDEKVREIRNAVEQMIHRLEVQLKSKLDTLTRQKTKLTEETEVLDTVIGQIEDESRRSSKSHLISQAANLIQIAQQVCKQPMPSVVTGAVPADFLSEIVPPYDSSTFTIRNFSVLQQRADPVYSEPMDVGCVSWRLKVYPDGNGVVRGNYLSVFIELGSGYCETSKYEYRVEMIYKQGQDTSKNIVREFASDFEVGECWGYNRFFRLDLLANEGYLNTTTDTLTLRFHVRAPTFYQKSRDQQLYINKLCAELDDTRQKIASFQGFMKNKPLTSAKHETAGGSGEGLETTWSPSSNHLYHHPHPPTVPKPGTSPQALTPHPNHFIASRNSKSRMGMRDIDIDEVFNQVPISDDEEELEIIAIDDDNESTFSSESEVIVSTRSDLTNTHTHDNLSEFHHYVSISQETDTDSEGEEHQTSFVENDVDTETMAGDNDVGDIEYTVGSEEQYTVGSEEEDDQFDTEYHDIIGESSLATQPLTHSNTNSTRSDTRDSWSLTTVHGNDNSEGNLMPWSLDNISNASGSSDAEVASSPSWRSLTAGADLSLSTDSIEREFYSASEAGAATGGAIGGASNRDKRVLVQLLDSHFGSEERERTFKVAKKKKKAKHQSSRTPRHTYPSSRRHRSQILEEFESIQSQVNHMAAAVAAANSALLSQWSEDDPSPEMTHSSNQEASPSPSSHTVSRNLETRSVPTGNEVQINLEINSNGAQLISAVASPEPATAALTVSIQSPGQSSQSPAASATQIVNSESFSGSTPDEIESTNS</sequence>
<keyword evidence="2" id="KW-0963">Cytoplasm</keyword>
<keyword evidence="7" id="KW-0175">Coiled coil</keyword>
<feature type="region of interest" description="Disordered" evidence="8">
    <location>
        <begin position="771"/>
        <end position="805"/>
    </location>
</feature>
<dbReference type="InterPro" id="IPR013083">
    <property type="entry name" value="Znf_RING/FYVE/PHD"/>
</dbReference>
<feature type="region of interest" description="Disordered" evidence="8">
    <location>
        <begin position="585"/>
        <end position="618"/>
    </location>
</feature>
<dbReference type="GO" id="GO:0005778">
    <property type="term" value="C:peroxisomal membrane"/>
    <property type="evidence" value="ECO:0007669"/>
    <property type="project" value="TreeGrafter"/>
</dbReference>
<comment type="caution">
    <text evidence="12">The sequence shown here is derived from an EMBL/GenBank/DDBJ whole genome shotgun (WGS) entry which is preliminary data.</text>
</comment>
<dbReference type="SUPFAM" id="SSF57845">
    <property type="entry name" value="B-box zinc-binding domain"/>
    <property type="match status" value="1"/>
</dbReference>
<proteinExistence type="predicted"/>
<dbReference type="PROSITE" id="PS50144">
    <property type="entry name" value="MATH"/>
    <property type="match status" value="1"/>
</dbReference>
<feature type="domain" description="RING-type" evidence="9">
    <location>
        <begin position="22"/>
        <end position="62"/>
    </location>
</feature>
<protein>
    <recommendedName>
        <fullName evidence="14">TRIM37</fullName>
    </recommendedName>
</protein>
<evidence type="ECO:0000256" key="7">
    <source>
        <dbReference type="SAM" id="Coils"/>
    </source>
</evidence>
<feature type="region of interest" description="Disordered" evidence="8">
    <location>
        <begin position="906"/>
        <end position="945"/>
    </location>
</feature>
<organism evidence="12 13">
    <name type="scientific">Bugula neritina</name>
    <name type="common">Brown bryozoan</name>
    <name type="synonym">Sertularia neritina</name>
    <dbReference type="NCBI Taxonomy" id="10212"/>
    <lineage>
        <taxon>Eukaryota</taxon>
        <taxon>Metazoa</taxon>
        <taxon>Spiralia</taxon>
        <taxon>Lophotrochozoa</taxon>
        <taxon>Bryozoa</taxon>
        <taxon>Gymnolaemata</taxon>
        <taxon>Cheilostomatida</taxon>
        <taxon>Flustrina</taxon>
        <taxon>Buguloidea</taxon>
        <taxon>Bugulidae</taxon>
        <taxon>Bugula</taxon>
    </lineage>
</organism>
<feature type="domain" description="B box-type" evidence="10">
    <location>
        <begin position="99"/>
        <end position="141"/>
    </location>
</feature>
<dbReference type="Gene3D" id="2.60.210.10">
    <property type="entry name" value="Apoptosis, Tumor Necrosis Factor Receptor Associated Protein 2, Chain A"/>
    <property type="match status" value="1"/>
</dbReference>
<accession>A0A7J7JGI9</accession>
<dbReference type="InterPro" id="IPR008974">
    <property type="entry name" value="TRAF-like"/>
</dbReference>
<evidence type="ECO:0000259" key="11">
    <source>
        <dbReference type="PROSITE" id="PS50144"/>
    </source>
</evidence>
<keyword evidence="3" id="KW-0479">Metal-binding</keyword>
<evidence type="ECO:0000313" key="12">
    <source>
        <dbReference type="EMBL" id="KAF6025439.1"/>
    </source>
</evidence>
<evidence type="ECO:0000256" key="4">
    <source>
        <dbReference type="ARBA" id="ARBA00022771"/>
    </source>
</evidence>
<feature type="compositionally biased region" description="Polar residues" evidence="8">
    <location>
        <begin position="924"/>
        <end position="937"/>
    </location>
</feature>
<dbReference type="PANTHER" id="PTHR36754">
    <property type="entry name" value="E3 UBIQUITIN-PROTEIN LIGASE TRIM37"/>
    <property type="match status" value="1"/>
</dbReference>
<evidence type="ECO:0000256" key="1">
    <source>
        <dbReference type="ARBA" id="ARBA00004496"/>
    </source>
</evidence>
<dbReference type="GO" id="GO:0005164">
    <property type="term" value="F:tumor necrosis factor receptor binding"/>
    <property type="evidence" value="ECO:0007669"/>
    <property type="project" value="TreeGrafter"/>
</dbReference>
<feature type="coiled-coil region" evidence="7">
    <location>
        <begin position="170"/>
        <end position="223"/>
    </location>
</feature>
<evidence type="ECO:0000256" key="5">
    <source>
        <dbReference type="ARBA" id="ARBA00022833"/>
    </source>
</evidence>
<dbReference type="CDD" id="cd19779">
    <property type="entry name" value="Bbox2_TRIM37_C-VIII"/>
    <property type="match status" value="1"/>
</dbReference>
<dbReference type="Pfam" id="PF22486">
    <property type="entry name" value="MATH_2"/>
    <property type="match status" value="1"/>
</dbReference>
<dbReference type="GO" id="GO:0008270">
    <property type="term" value="F:zinc ion binding"/>
    <property type="evidence" value="ECO:0007669"/>
    <property type="project" value="UniProtKB-KW"/>
</dbReference>
<dbReference type="InterPro" id="IPR001841">
    <property type="entry name" value="Znf_RING"/>
</dbReference>
<dbReference type="CDD" id="cd16619">
    <property type="entry name" value="mRING-HC-C4C4_TRIM37_C-VIII"/>
    <property type="match status" value="1"/>
</dbReference>
<evidence type="ECO:0008006" key="14">
    <source>
        <dbReference type="Google" id="ProtNLM"/>
    </source>
</evidence>
<dbReference type="PANTHER" id="PTHR36754:SF2">
    <property type="entry name" value="E3 UBIQUITIN-PROTEIN LIGASE TRIM37"/>
    <property type="match status" value="1"/>
</dbReference>
<evidence type="ECO:0000256" key="6">
    <source>
        <dbReference type="PROSITE-ProRule" id="PRU00024"/>
    </source>
</evidence>